<organism evidence="7 8">
    <name type="scientific">Datura stramonium</name>
    <name type="common">Jimsonweed</name>
    <name type="synonym">Common thornapple</name>
    <dbReference type="NCBI Taxonomy" id="4076"/>
    <lineage>
        <taxon>Eukaryota</taxon>
        <taxon>Viridiplantae</taxon>
        <taxon>Streptophyta</taxon>
        <taxon>Embryophyta</taxon>
        <taxon>Tracheophyta</taxon>
        <taxon>Spermatophyta</taxon>
        <taxon>Magnoliopsida</taxon>
        <taxon>eudicotyledons</taxon>
        <taxon>Gunneridae</taxon>
        <taxon>Pentapetalae</taxon>
        <taxon>asterids</taxon>
        <taxon>lamiids</taxon>
        <taxon>Solanales</taxon>
        <taxon>Solanaceae</taxon>
        <taxon>Solanoideae</taxon>
        <taxon>Datureae</taxon>
        <taxon>Datura</taxon>
    </lineage>
</organism>
<keyword evidence="2" id="KW-0378">Hydrolase</keyword>
<reference evidence="7 8" key="1">
    <citation type="journal article" date="2021" name="BMC Genomics">
        <title>Datura genome reveals duplications of psychoactive alkaloid biosynthetic genes and high mutation rate following tissue culture.</title>
        <authorList>
            <person name="Rajewski A."/>
            <person name="Carter-House D."/>
            <person name="Stajich J."/>
            <person name="Litt A."/>
        </authorList>
    </citation>
    <scope>NUCLEOTIDE SEQUENCE [LARGE SCALE GENOMIC DNA]</scope>
    <source>
        <strain evidence="7">AR-01</strain>
    </source>
</reference>
<evidence type="ECO:0000259" key="6">
    <source>
        <dbReference type="PROSITE" id="PS50118"/>
    </source>
</evidence>
<keyword evidence="8" id="KW-1185">Reference proteome</keyword>
<feature type="region of interest" description="Disordered" evidence="5">
    <location>
        <begin position="1"/>
        <end position="38"/>
    </location>
</feature>
<dbReference type="SUPFAM" id="SSF47095">
    <property type="entry name" value="HMG-box"/>
    <property type="match status" value="1"/>
</dbReference>
<proteinExistence type="predicted"/>
<dbReference type="SUPFAM" id="SSF52540">
    <property type="entry name" value="P-loop containing nucleoside triphosphate hydrolases"/>
    <property type="match status" value="1"/>
</dbReference>
<accession>A0ABS8SKZ1</accession>
<gene>
    <name evidence="7" type="ORF">HAX54_041162</name>
</gene>
<feature type="domain" description="HMG box" evidence="6">
    <location>
        <begin position="36"/>
        <end position="78"/>
    </location>
</feature>
<dbReference type="InterPro" id="IPR027417">
    <property type="entry name" value="P-loop_NTPase"/>
</dbReference>
<evidence type="ECO:0000313" key="8">
    <source>
        <dbReference type="Proteomes" id="UP000823775"/>
    </source>
</evidence>
<dbReference type="Gene3D" id="1.10.30.10">
    <property type="entry name" value="High mobility group box domain"/>
    <property type="match status" value="1"/>
</dbReference>
<dbReference type="CDD" id="cd22005">
    <property type="entry name" value="HMG-box_AtHMGB1-like"/>
    <property type="match status" value="1"/>
</dbReference>
<dbReference type="SMART" id="SM00398">
    <property type="entry name" value="HMG"/>
    <property type="match status" value="1"/>
</dbReference>
<feature type="DNA-binding region" description="HMG box" evidence="4">
    <location>
        <begin position="36"/>
        <end position="78"/>
    </location>
</feature>
<dbReference type="InterPro" id="IPR036910">
    <property type="entry name" value="HMG_box_dom_sf"/>
</dbReference>
<keyword evidence="3" id="KW-0067">ATP-binding</keyword>
<protein>
    <recommendedName>
        <fullName evidence="6">HMG box domain-containing protein</fullName>
    </recommendedName>
</protein>
<dbReference type="EMBL" id="JACEIK010000591">
    <property type="protein sequence ID" value="MCD7459516.1"/>
    <property type="molecule type" value="Genomic_DNA"/>
</dbReference>
<dbReference type="Pfam" id="PF03266">
    <property type="entry name" value="NTPase_1"/>
    <property type="match status" value="1"/>
</dbReference>
<evidence type="ECO:0000256" key="3">
    <source>
        <dbReference type="ARBA" id="ARBA00022840"/>
    </source>
</evidence>
<dbReference type="PROSITE" id="PS50118">
    <property type="entry name" value="HMG_BOX_2"/>
    <property type="match status" value="1"/>
</dbReference>
<comment type="caution">
    <text evidence="7">The sequence shown here is derived from an EMBL/GenBank/DDBJ whole genome shotgun (WGS) entry which is preliminary data.</text>
</comment>
<keyword evidence="4" id="KW-0238">DNA-binding</keyword>
<sequence>MKGGKSKGKADNKLGVKKSAAQTKKEKNAAKDPTKPKRPASAFFVFMEDFRKQYKEKHPGNKSVAAVGKAGGEQVETLDRCYVKGLWSIKKNGERSTQALRNSNPSLKVQRFLPREIDKGTGRIGFEVVTLDGRKGLLASTKISSPQSLRWPTVGRYRVDVASFEVIGVAELQVREDTDLFIIDEIGKMELYSSSFFPAVLKVLQSNIPLLATIPITKAGRDLEGARVFTLDAHNRDAMREQICSIVSDVLQKPEDVAEQIFQLMLLTLLLLNKLESDTKIFQQLTFIVLLFGDALIHEDKNARSGIFPRFP</sequence>
<dbReference type="Gene3D" id="3.40.50.300">
    <property type="entry name" value="P-loop containing nucleotide triphosphate hydrolases"/>
    <property type="match status" value="1"/>
</dbReference>
<dbReference type="PANTHER" id="PTHR43146">
    <property type="entry name" value="CANCER-RELATED NUCLEOSIDE-TRIPHOSPHATASE"/>
    <property type="match status" value="1"/>
</dbReference>
<evidence type="ECO:0000256" key="4">
    <source>
        <dbReference type="PROSITE-ProRule" id="PRU00267"/>
    </source>
</evidence>
<evidence type="ECO:0000256" key="2">
    <source>
        <dbReference type="ARBA" id="ARBA00022801"/>
    </source>
</evidence>
<dbReference type="Pfam" id="PF00505">
    <property type="entry name" value="HMG_box"/>
    <property type="match status" value="1"/>
</dbReference>
<evidence type="ECO:0000256" key="5">
    <source>
        <dbReference type="SAM" id="MobiDB-lite"/>
    </source>
</evidence>
<keyword evidence="1" id="KW-0547">Nucleotide-binding</keyword>
<dbReference type="InterPro" id="IPR009071">
    <property type="entry name" value="HMG_box_dom"/>
</dbReference>
<name>A0ABS8SKZ1_DATST</name>
<dbReference type="PANTHER" id="PTHR43146:SF1">
    <property type="entry name" value="CANCER-RELATED NUCLEOSIDE-TRIPHOSPHATASE"/>
    <property type="match status" value="1"/>
</dbReference>
<evidence type="ECO:0000256" key="1">
    <source>
        <dbReference type="ARBA" id="ARBA00022741"/>
    </source>
</evidence>
<dbReference type="InterPro" id="IPR004948">
    <property type="entry name" value="Nuc-triphosphatase_THEP1"/>
</dbReference>
<evidence type="ECO:0000313" key="7">
    <source>
        <dbReference type="EMBL" id="MCD7459516.1"/>
    </source>
</evidence>
<feature type="compositionally biased region" description="Basic and acidic residues" evidence="5">
    <location>
        <begin position="23"/>
        <end position="35"/>
    </location>
</feature>
<dbReference type="Proteomes" id="UP000823775">
    <property type="component" value="Unassembled WGS sequence"/>
</dbReference>
<keyword evidence="4" id="KW-0539">Nucleus</keyword>